<reference evidence="3 4" key="1">
    <citation type="submission" date="2019-03" db="EMBL/GenBank/DDBJ databases">
        <title>Arenimonas daejeonensis sp. nov., isolated from compost.</title>
        <authorList>
            <person name="Jeon C.O."/>
        </authorList>
    </citation>
    <scope>NUCLEOTIDE SEQUENCE [LARGE SCALE GENOMIC DNA]</scope>
    <source>
        <strain evidence="3 4">R29</strain>
    </source>
</reference>
<feature type="chain" id="PRO_5023040646" description="DUF2268 domain-containing protein" evidence="1">
    <location>
        <begin position="26"/>
        <end position="331"/>
    </location>
</feature>
<dbReference type="OrthoDB" id="6402335at2"/>
<dbReference type="EMBL" id="SMDR01000001">
    <property type="protein sequence ID" value="TNJ35033.1"/>
    <property type="molecule type" value="Genomic_DNA"/>
</dbReference>
<gene>
    <name evidence="3" type="ORF">E1B00_04450</name>
</gene>
<dbReference type="Proteomes" id="UP000305760">
    <property type="component" value="Unassembled WGS sequence"/>
</dbReference>
<name>A0A5C4RUL5_9GAMM</name>
<feature type="domain" description="DUF2268" evidence="2">
    <location>
        <begin position="183"/>
        <end position="299"/>
    </location>
</feature>
<evidence type="ECO:0000259" key="2">
    <source>
        <dbReference type="Pfam" id="PF10026"/>
    </source>
</evidence>
<comment type="caution">
    <text evidence="3">The sequence shown here is derived from an EMBL/GenBank/DDBJ whole genome shotgun (WGS) entry which is preliminary data.</text>
</comment>
<keyword evidence="1" id="KW-0732">Signal</keyword>
<sequence length="331" mass="36332">MALGRRLKLLFLSTALAAAAGHAIAARPAGPDHARIVTEDLPRFWRAFDASRAAAPAARAGIFQRDYLDAGSDGLAVFTRLRIGDGAQLAATIDRHPRYYASLRARLAGVAAQEPALRAGFRRLAEIYPAAEFPDVYLLVGRMNSGGTLGEEGLMIGLEMYGRYPDTPDEELGEWHRAVLRDLEGLPHIVVHELVHYQQRYALGASPTLLQMAVNEGVADFLGELATGHHINAHVHAWAEPRARELWAEFAARRHDTSAKGWLYDPTPGQDRPADLGYWMGYRIARAYYERSPDKAAAVREMLTITDFEAFLARSGLAETLGGPEEGAISH</sequence>
<accession>A0A5C4RUL5</accession>
<protein>
    <recommendedName>
        <fullName evidence="2">DUF2268 domain-containing protein</fullName>
    </recommendedName>
</protein>
<dbReference type="RefSeq" id="WP_139446109.1">
    <property type="nucleotide sequence ID" value="NZ_SMDR01000001.1"/>
</dbReference>
<dbReference type="Pfam" id="PF10026">
    <property type="entry name" value="DUF2268"/>
    <property type="match status" value="1"/>
</dbReference>
<dbReference type="AlphaFoldDB" id="A0A5C4RUL5"/>
<keyword evidence="4" id="KW-1185">Reference proteome</keyword>
<evidence type="ECO:0000313" key="3">
    <source>
        <dbReference type="EMBL" id="TNJ35033.1"/>
    </source>
</evidence>
<evidence type="ECO:0000256" key="1">
    <source>
        <dbReference type="SAM" id="SignalP"/>
    </source>
</evidence>
<feature type="signal peptide" evidence="1">
    <location>
        <begin position="1"/>
        <end position="25"/>
    </location>
</feature>
<evidence type="ECO:0000313" key="4">
    <source>
        <dbReference type="Proteomes" id="UP000305760"/>
    </source>
</evidence>
<dbReference type="InterPro" id="IPR018728">
    <property type="entry name" value="DUF2268"/>
</dbReference>
<proteinExistence type="predicted"/>
<organism evidence="3 4">
    <name type="scientific">Arenimonas terrae</name>
    <dbReference type="NCBI Taxonomy" id="2546226"/>
    <lineage>
        <taxon>Bacteria</taxon>
        <taxon>Pseudomonadati</taxon>
        <taxon>Pseudomonadota</taxon>
        <taxon>Gammaproteobacteria</taxon>
        <taxon>Lysobacterales</taxon>
        <taxon>Lysobacteraceae</taxon>
        <taxon>Arenimonas</taxon>
    </lineage>
</organism>